<name>A0A1G6NZL2_9PSEU</name>
<dbReference type="STRING" id="1271860.SAMN05216174_10440"/>
<dbReference type="EMBL" id="FMZZ01000004">
    <property type="protein sequence ID" value="SDC73382.1"/>
    <property type="molecule type" value="Genomic_DNA"/>
</dbReference>
<dbReference type="Proteomes" id="UP000199501">
    <property type="component" value="Unassembled WGS sequence"/>
</dbReference>
<gene>
    <name evidence="1" type="ORF">SAMN05216174_10440</name>
</gene>
<dbReference type="AlphaFoldDB" id="A0A1G6NZL2"/>
<keyword evidence="2" id="KW-1185">Reference proteome</keyword>
<reference evidence="2" key="1">
    <citation type="submission" date="2016-10" db="EMBL/GenBank/DDBJ databases">
        <authorList>
            <person name="Varghese N."/>
            <person name="Submissions S."/>
        </authorList>
    </citation>
    <scope>NUCLEOTIDE SEQUENCE [LARGE SCALE GENOMIC DNA]</scope>
    <source>
        <strain evidence="2">IBRC-M 10403</strain>
    </source>
</reference>
<accession>A0A1G6NZL2</accession>
<evidence type="ECO:0000313" key="1">
    <source>
        <dbReference type="EMBL" id="SDC73382.1"/>
    </source>
</evidence>
<protein>
    <submittedName>
        <fullName evidence="1">Uncharacterized protein</fullName>
    </submittedName>
</protein>
<organism evidence="1 2">
    <name type="scientific">Actinokineospora iranica</name>
    <dbReference type="NCBI Taxonomy" id="1271860"/>
    <lineage>
        <taxon>Bacteria</taxon>
        <taxon>Bacillati</taxon>
        <taxon>Actinomycetota</taxon>
        <taxon>Actinomycetes</taxon>
        <taxon>Pseudonocardiales</taxon>
        <taxon>Pseudonocardiaceae</taxon>
        <taxon>Actinokineospora</taxon>
    </lineage>
</organism>
<dbReference type="OrthoDB" id="3677880at2"/>
<proteinExistence type="predicted"/>
<dbReference type="RefSeq" id="WP_091449734.1">
    <property type="nucleotide sequence ID" value="NZ_FMZZ01000004.1"/>
</dbReference>
<evidence type="ECO:0000313" key="2">
    <source>
        <dbReference type="Proteomes" id="UP000199501"/>
    </source>
</evidence>
<sequence length="205" mass="22398">MSAAPLDADDKIVENELGQFWLRPGERLLLGCPPIPGYVGAHIGDQIRVPHEPIGAMPHLTLDRPRWPLPAEATVCGPDVDSDWVDDPTLGYWVSAPHQDTIAVRLGDHFAHSGGEARIALSDQRVAVVYPTKLFHPDNPKPPTVFTTHAEVPTGHLTGLDAPFAGHSLPTPRVIRLRFADNSTLHLRTPHAANLVTRAHHRSGR</sequence>